<dbReference type="STRING" id="1531966.A0A0A1T3T5"/>
<protein>
    <recommendedName>
        <fullName evidence="4">HNH domain-containing protein</fullName>
    </recommendedName>
</protein>
<feature type="compositionally biased region" description="Basic residues" evidence="1">
    <location>
        <begin position="81"/>
        <end position="93"/>
    </location>
</feature>
<dbReference type="CDD" id="cd00085">
    <property type="entry name" value="HNHc"/>
    <property type="match status" value="1"/>
</dbReference>
<dbReference type="PANTHER" id="PTHR37827">
    <property type="entry name" value="TUDOR DOMAIN-CONTAINING PROTEIN"/>
    <property type="match status" value="1"/>
</dbReference>
<organism evidence="2 3">
    <name type="scientific">[Torrubiella] hemipterigena</name>
    <dbReference type="NCBI Taxonomy" id="1531966"/>
    <lineage>
        <taxon>Eukaryota</taxon>
        <taxon>Fungi</taxon>
        <taxon>Dikarya</taxon>
        <taxon>Ascomycota</taxon>
        <taxon>Pezizomycotina</taxon>
        <taxon>Sordariomycetes</taxon>
        <taxon>Hypocreomycetidae</taxon>
        <taxon>Hypocreales</taxon>
        <taxon>Clavicipitaceae</taxon>
        <taxon>Clavicipitaceae incertae sedis</taxon>
        <taxon>'Torrubiella' clade</taxon>
    </lineage>
</organism>
<dbReference type="OrthoDB" id="4850648at2759"/>
<evidence type="ECO:0000256" key="1">
    <source>
        <dbReference type="SAM" id="MobiDB-lite"/>
    </source>
</evidence>
<dbReference type="HOGENOM" id="CLU_074184_0_0_1"/>
<proteinExistence type="predicted"/>
<dbReference type="PANTHER" id="PTHR37827:SF1">
    <property type="entry name" value="HNH DOMAIN-CONTAINING PROTEIN"/>
    <property type="match status" value="1"/>
</dbReference>
<evidence type="ECO:0008006" key="4">
    <source>
        <dbReference type="Google" id="ProtNLM"/>
    </source>
</evidence>
<sequence>MHFTASATWYSWRLITPRHDTTIFAYPTITHQPAQPIPTLLHPSLQQKALQMSQSNYDVFRDCLASTFAQHREAAIGHEKQPRRRAKRTKLHSKTTQPESGDAVTAQANDEELAEFIDYVASELFNALPDDLQQLEYRTWRDSPHLQEQFSLPLTDESIDYLNLPTSISDTLSTYGLIAPDPTLPSLVPSSVTVFLLPAFAAYLEYVTRPPPASVATRTDACEICERSWVPLTYHHLIPRFVHDKAVKRGWHKPEDLGNVAWLCSPCHSFVHRFATHEDLARYYHTVELLLEQDEVQKWVSWAGRLRWKAGKNANRTKEVQYS</sequence>
<evidence type="ECO:0000313" key="2">
    <source>
        <dbReference type="EMBL" id="CEJ91841.1"/>
    </source>
</evidence>
<gene>
    <name evidence="2" type="ORF">VHEMI07529</name>
</gene>
<dbReference type="InterPro" id="IPR003615">
    <property type="entry name" value="HNH_nuc"/>
</dbReference>
<accession>A0A0A1T3T5</accession>
<reference evidence="2 3" key="1">
    <citation type="journal article" date="2015" name="Genome Announc.">
        <title>Draft Genome Sequence and Gene Annotation of the Entomopathogenic Fungus Verticillium hemipterigenum.</title>
        <authorList>
            <person name="Horn F."/>
            <person name="Habel A."/>
            <person name="Scharf D.H."/>
            <person name="Dworschak J."/>
            <person name="Brakhage A.A."/>
            <person name="Guthke R."/>
            <person name="Hertweck C."/>
            <person name="Linde J."/>
        </authorList>
    </citation>
    <scope>NUCLEOTIDE SEQUENCE [LARGE SCALE GENOMIC DNA]</scope>
</reference>
<name>A0A0A1T3T5_9HYPO</name>
<dbReference type="EMBL" id="CDHN01000004">
    <property type="protein sequence ID" value="CEJ91841.1"/>
    <property type="molecule type" value="Genomic_DNA"/>
</dbReference>
<evidence type="ECO:0000313" key="3">
    <source>
        <dbReference type="Proteomes" id="UP000039046"/>
    </source>
</evidence>
<dbReference type="AlphaFoldDB" id="A0A0A1T3T5"/>
<feature type="region of interest" description="Disordered" evidence="1">
    <location>
        <begin position="74"/>
        <end position="104"/>
    </location>
</feature>
<dbReference type="Proteomes" id="UP000039046">
    <property type="component" value="Unassembled WGS sequence"/>
</dbReference>
<keyword evidence="3" id="KW-1185">Reference proteome</keyword>